<dbReference type="EMBL" id="KV460293">
    <property type="protein sequence ID" value="OBT91404.1"/>
    <property type="molecule type" value="Genomic_DNA"/>
</dbReference>
<feature type="region of interest" description="Disordered" evidence="9">
    <location>
        <begin position="312"/>
        <end position="534"/>
    </location>
</feature>
<proteinExistence type="inferred from homology"/>
<feature type="compositionally biased region" description="Basic and acidic residues" evidence="9">
    <location>
        <begin position="377"/>
        <end position="388"/>
    </location>
</feature>
<evidence type="ECO:0000256" key="2">
    <source>
        <dbReference type="ARBA" id="ARBA00007276"/>
    </source>
</evidence>
<keyword evidence="6 8" id="KW-0131">Cell cycle</keyword>
<feature type="compositionally biased region" description="Basic residues" evidence="9">
    <location>
        <begin position="391"/>
        <end position="405"/>
    </location>
</feature>
<dbReference type="PANTHER" id="PTHR28124:SF1">
    <property type="entry name" value="DNA REPLICATION REGULATOR SLD2"/>
    <property type="match status" value="1"/>
</dbReference>
<accession>A0A1B8G6F1</accession>
<evidence type="ECO:0000313" key="10">
    <source>
        <dbReference type="EMBL" id="OBT91404.1"/>
    </source>
</evidence>
<dbReference type="OrthoDB" id="8775810at2759"/>
<gene>
    <name evidence="10" type="primary">SLD2</name>
    <name evidence="10" type="ORF">VE01_10613</name>
</gene>
<evidence type="ECO:0000256" key="7">
    <source>
        <dbReference type="ARBA" id="ARBA00025253"/>
    </source>
</evidence>
<feature type="region of interest" description="Disordered" evidence="9">
    <location>
        <begin position="59"/>
        <end position="207"/>
    </location>
</feature>
<evidence type="ECO:0000256" key="4">
    <source>
        <dbReference type="ARBA" id="ARBA00022705"/>
    </source>
</evidence>
<organism evidence="10 11">
    <name type="scientific">Pseudogymnoascus verrucosus</name>
    <dbReference type="NCBI Taxonomy" id="342668"/>
    <lineage>
        <taxon>Eukaryota</taxon>
        <taxon>Fungi</taxon>
        <taxon>Dikarya</taxon>
        <taxon>Ascomycota</taxon>
        <taxon>Pezizomycotina</taxon>
        <taxon>Leotiomycetes</taxon>
        <taxon>Thelebolales</taxon>
        <taxon>Thelebolaceae</taxon>
        <taxon>Pseudogymnoascus</taxon>
    </lineage>
</organism>
<feature type="compositionally biased region" description="Polar residues" evidence="9">
    <location>
        <begin position="340"/>
        <end position="351"/>
    </location>
</feature>
<comment type="function">
    <text evidence="7 8">Has a role in the initiation of DNA replication. Required at S-phase checkpoint.</text>
</comment>
<feature type="compositionally biased region" description="Polar residues" evidence="9">
    <location>
        <begin position="471"/>
        <end position="484"/>
    </location>
</feature>
<evidence type="ECO:0000256" key="6">
    <source>
        <dbReference type="ARBA" id="ARBA00023306"/>
    </source>
</evidence>
<dbReference type="GO" id="GO:1902977">
    <property type="term" value="P:mitotic DNA replication preinitiation complex assembly"/>
    <property type="evidence" value="ECO:0007669"/>
    <property type="project" value="TreeGrafter"/>
</dbReference>
<dbReference type="GO" id="GO:0003697">
    <property type="term" value="F:single-stranded DNA binding"/>
    <property type="evidence" value="ECO:0007669"/>
    <property type="project" value="TreeGrafter"/>
</dbReference>
<dbReference type="AlphaFoldDB" id="A0A1B8G6F1"/>
<feature type="region of interest" description="Disordered" evidence="9">
    <location>
        <begin position="224"/>
        <end position="245"/>
    </location>
</feature>
<reference evidence="11" key="2">
    <citation type="journal article" date="2018" name="Nat. Commun.">
        <title>Extreme sensitivity to ultraviolet light in the fungal pathogen causing white-nose syndrome of bats.</title>
        <authorList>
            <person name="Palmer J.M."/>
            <person name="Drees K.P."/>
            <person name="Foster J.T."/>
            <person name="Lindner D.L."/>
        </authorList>
    </citation>
    <scope>NUCLEOTIDE SEQUENCE [LARGE SCALE GENOMIC DNA]</scope>
    <source>
        <strain evidence="11">UAMH 10579</strain>
    </source>
</reference>
<dbReference type="GO" id="GO:0031261">
    <property type="term" value="C:DNA replication preinitiation complex"/>
    <property type="evidence" value="ECO:0007669"/>
    <property type="project" value="TreeGrafter"/>
</dbReference>
<dbReference type="InterPro" id="IPR040203">
    <property type="entry name" value="Sld2"/>
</dbReference>
<dbReference type="GeneID" id="28843999"/>
<feature type="compositionally biased region" description="Acidic residues" evidence="9">
    <location>
        <begin position="424"/>
        <end position="440"/>
    </location>
</feature>
<name>A0A1B8G6F1_9PEZI</name>
<feature type="compositionally biased region" description="Low complexity" evidence="9">
    <location>
        <begin position="352"/>
        <end position="363"/>
    </location>
</feature>
<keyword evidence="4 8" id="KW-0235">DNA replication</keyword>
<protein>
    <recommendedName>
        <fullName evidence="3 8">DNA replication regulator SLD2</fullName>
    </recommendedName>
</protein>
<evidence type="ECO:0000256" key="9">
    <source>
        <dbReference type="SAM" id="MobiDB-lite"/>
    </source>
</evidence>
<evidence type="ECO:0000256" key="8">
    <source>
        <dbReference type="RuleBase" id="RU367067"/>
    </source>
</evidence>
<dbReference type="GO" id="GO:0000727">
    <property type="term" value="P:double-strand break repair via break-induced replication"/>
    <property type="evidence" value="ECO:0007669"/>
    <property type="project" value="TreeGrafter"/>
</dbReference>
<evidence type="ECO:0000256" key="5">
    <source>
        <dbReference type="ARBA" id="ARBA00023242"/>
    </source>
</evidence>
<comment type="subcellular location">
    <subcellularLocation>
        <location evidence="1 8">Nucleus</location>
    </subcellularLocation>
</comment>
<feature type="compositionally biased region" description="Gly residues" evidence="9">
    <location>
        <begin position="521"/>
        <end position="534"/>
    </location>
</feature>
<dbReference type="Gene3D" id="1.10.10.1460">
    <property type="match status" value="1"/>
</dbReference>
<reference evidence="10 11" key="1">
    <citation type="submission" date="2016-03" db="EMBL/GenBank/DDBJ databases">
        <title>Comparative genomics of Pseudogymnoascus destructans, the fungus causing white-nose syndrome of bats.</title>
        <authorList>
            <person name="Palmer J.M."/>
            <person name="Drees K.P."/>
            <person name="Foster J.T."/>
            <person name="Lindner D.L."/>
        </authorList>
    </citation>
    <scope>NUCLEOTIDE SEQUENCE [LARGE SCALE GENOMIC DNA]</scope>
    <source>
        <strain evidence="10 11">UAMH 10579</strain>
    </source>
</reference>
<dbReference type="Pfam" id="PF11719">
    <property type="entry name" value="Drc1-Sld2"/>
    <property type="match status" value="1"/>
</dbReference>
<dbReference type="PANTHER" id="PTHR28124">
    <property type="entry name" value="DNA REPLICATION REGULATOR SLD2"/>
    <property type="match status" value="1"/>
</dbReference>
<feature type="compositionally biased region" description="Polar residues" evidence="9">
    <location>
        <begin position="234"/>
        <end position="245"/>
    </location>
</feature>
<evidence type="ECO:0000256" key="1">
    <source>
        <dbReference type="ARBA" id="ARBA00004123"/>
    </source>
</evidence>
<sequence length="534" mass="58787">MDEEERNILTEQSVVLRQELKVWEREFAAGNNGQKAGREDIKQNSHIAQKYKDYNRIRDILAGKIPTKPLPKPKPKAPETTAPRSSKRKSPSNTLGTPAKRRAVVESRTPSQIHPQPSTAGPFDTPSANRLLFTPQKPRVIGPTPQKDGKFLGIFDAMPSGDEISPFKQPAAPSDAPSIQETPRKSKAADEGIMATPSAARHSRTPLSSSKRFLLDTFVTPLKRRRGSNEESTRQASLTPSSVSKLNLSTPSFLRRDNRIAALPAISEDAVDVLSPPAARMPKRSLVRGLSSMLASLREMQEEALDDDLDALREMESGPPPPNAAPKQSLPKPQAPKPQESIQVGDSQQLTDFPFIDFPDLDFNNVGGKDADDELGEKEQAIADRDSKLPVYKKKGQKRTTRKVNIRPVRTKAPAQEAAPTNYSDDEDDEYGDGQDDTQDGDTQNPTLVPDTQEGFEADSLPLYKAVRNFDSGSDDSTQYTASEGGTRYKRSKQKMTGRRQKVGAQVHTNYKRTKLKNSGAKGGRAGGKFGRRR</sequence>
<dbReference type="GO" id="GO:0003688">
    <property type="term" value="F:DNA replication origin binding"/>
    <property type="evidence" value="ECO:0007669"/>
    <property type="project" value="TreeGrafter"/>
</dbReference>
<dbReference type="RefSeq" id="XP_018125137.1">
    <property type="nucleotide sequence ID" value="XM_018280007.2"/>
</dbReference>
<feature type="compositionally biased region" description="Basic residues" evidence="9">
    <location>
        <begin position="488"/>
        <end position="502"/>
    </location>
</feature>
<keyword evidence="5 8" id="KW-0539">Nucleus</keyword>
<dbReference type="Proteomes" id="UP000091956">
    <property type="component" value="Unassembled WGS sequence"/>
</dbReference>
<dbReference type="InterPro" id="IPR021110">
    <property type="entry name" value="DNA_rep_checkpnt_protein"/>
</dbReference>
<evidence type="ECO:0000256" key="3">
    <source>
        <dbReference type="ARBA" id="ARBA00018363"/>
    </source>
</evidence>
<keyword evidence="11" id="KW-1185">Reference proteome</keyword>
<comment type="similarity">
    <text evidence="2 8">Belongs to the SLD2 family.</text>
</comment>
<dbReference type="GO" id="GO:0006270">
    <property type="term" value="P:DNA replication initiation"/>
    <property type="evidence" value="ECO:0007669"/>
    <property type="project" value="UniProtKB-UniRule"/>
</dbReference>
<evidence type="ECO:0000313" key="11">
    <source>
        <dbReference type="Proteomes" id="UP000091956"/>
    </source>
</evidence>
<dbReference type="STRING" id="342668.A0A1B8G6F1"/>
<feature type="compositionally biased region" description="Polar residues" evidence="9">
    <location>
        <begin position="108"/>
        <end position="119"/>
    </location>
</feature>